<feature type="compositionally biased region" description="Basic and acidic residues" evidence="4">
    <location>
        <begin position="1015"/>
        <end position="1026"/>
    </location>
</feature>
<dbReference type="GO" id="GO:0004842">
    <property type="term" value="F:ubiquitin-protein transferase activity"/>
    <property type="evidence" value="ECO:0007669"/>
    <property type="project" value="TreeGrafter"/>
</dbReference>
<feature type="region of interest" description="Disordered" evidence="4">
    <location>
        <begin position="1874"/>
        <end position="1902"/>
    </location>
</feature>
<feature type="region of interest" description="Disordered" evidence="4">
    <location>
        <begin position="974"/>
        <end position="1189"/>
    </location>
</feature>
<feature type="compositionally biased region" description="Polar residues" evidence="4">
    <location>
        <begin position="1360"/>
        <end position="1381"/>
    </location>
</feature>
<evidence type="ECO:0000256" key="1">
    <source>
        <dbReference type="ARBA" id="ARBA00022737"/>
    </source>
</evidence>
<evidence type="ECO:0000313" key="5">
    <source>
        <dbReference type="EMBL" id="OAJ43982.1"/>
    </source>
</evidence>
<feature type="repeat" description="ANK" evidence="3">
    <location>
        <begin position="725"/>
        <end position="757"/>
    </location>
</feature>
<accession>A0A177WVS6</accession>
<feature type="compositionally biased region" description="Polar residues" evidence="4">
    <location>
        <begin position="1285"/>
        <end position="1297"/>
    </location>
</feature>
<dbReference type="InterPro" id="IPR002110">
    <property type="entry name" value="Ankyrin_rpt"/>
</dbReference>
<dbReference type="SMART" id="SM00248">
    <property type="entry name" value="ANK"/>
    <property type="match status" value="6"/>
</dbReference>
<protein>
    <submittedName>
        <fullName evidence="5">Uncharacterized protein</fullName>
    </submittedName>
</protein>
<dbReference type="InterPro" id="IPR036770">
    <property type="entry name" value="Ankyrin_rpt-contain_sf"/>
</dbReference>
<dbReference type="PROSITE" id="PS50088">
    <property type="entry name" value="ANK_REPEAT"/>
    <property type="match status" value="5"/>
</dbReference>
<feature type="compositionally biased region" description="Basic and acidic residues" evidence="4">
    <location>
        <begin position="1306"/>
        <end position="1321"/>
    </location>
</feature>
<gene>
    <name evidence="5" type="ORF">BDEG_27287</name>
</gene>
<feature type="region of interest" description="Disordered" evidence="4">
    <location>
        <begin position="141"/>
        <end position="161"/>
    </location>
</feature>
<feature type="compositionally biased region" description="Low complexity" evidence="4">
    <location>
        <begin position="1462"/>
        <end position="1476"/>
    </location>
</feature>
<feature type="compositionally biased region" description="Polar residues" evidence="4">
    <location>
        <begin position="1027"/>
        <end position="1037"/>
    </location>
</feature>
<feature type="repeat" description="ANK" evidence="3">
    <location>
        <begin position="692"/>
        <end position="724"/>
    </location>
</feature>
<feature type="region of interest" description="Disordered" evidence="4">
    <location>
        <begin position="1"/>
        <end position="28"/>
    </location>
</feature>
<organism evidence="5 6">
    <name type="scientific">Batrachochytrium dendrobatidis (strain JEL423)</name>
    <dbReference type="NCBI Taxonomy" id="403673"/>
    <lineage>
        <taxon>Eukaryota</taxon>
        <taxon>Fungi</taxon>
        <taxon>Fungi incertae sedis</taxon>
        <taxon>Chytridiomycota</taxon>
        <taxon>Chytridiomycota incertae sedis</taxon>
        <taxon>Chytridiomycetes</taxon>
        <taxon>Rhizophydiales</taxon>
        <taxon>Rhizophydiales incertae sedis</taxon>
        <taxon>Batrachochytrium</taxon>
    </lineage>
</organism>
<feature type="region of interest" description="Disordered" evidence="4">
    <location>
        <begin position="1334"/>
        <end position="1416"/>
    </location>
</feature>
<keyword evidence="2 3" id="KW-0040">ANK repeat</keyword>
<dbReference type="SUPFAM" id="SSF48403">
    <property type="entry name" value="Ankyrin repeat"/>
    <property type="match status" value="2"/>
</dbReference>
<dbReference type="OrthoDB" id="366390at2759"/>
<dbReference type="PANTHER" id="PTHR24171">
    <property type="entry name" value="ANKYRIN REPEAT DOMAIN-CONTAINING PROTEIN 39-RELATED"/>
    <property type="match status" value="1"/>
</dbReference>
<dbReference type="PROSITE" id="PS50297">
    <property type="entry name" value="ANK_REP_REGION"/>
    <property type="match status" value="5"/>
</dbReference>
<dbReference type="VEuPathDB" id="FungiDB:BDEG_27287"/>
<dbReference type="GO" id="GO:0085020">
    <property type="term" value="P:protein K6-linked ubiquitination"/>
    <property type="evidence" value="ECO:0007669"/>
    <property type="project" value="TreeGrafter"/>
</dbReference>
<feature type="compositionally biased region" description="Basic and acidic residues" evidence="4">
    <location>
        <begin position="1244"/>
        <end position="1253"/>
    </location>
</feature>
<feature type="region of interest" description="Disordered" evidence="4">
    <location>
        <begin position="889"/>
        <end position="928"/>
    </location>
</feature>
<feature type="compositionally biased region" description="Polar residues" evidence="4">
    <location>
        <begin position="14"/>
        <end position="28"/>
    </location>
</feature>
<reference evidence="5 6" key="2">
    <citation type="submission" date="2016-05" db="EMBL/GenBank/DDBJ databases">
        <title>Lineage-specific infection strategies underlie the spectrum of fungal disease in amphibians.</title>
        <authorList>
            <person name="Cuomo C.A."/>
            <person name="Farrer R.A."/>
            <person name="James T."/>
            <person name="Longcore J."/>
            <person name="Birren B."/>
        </authorList>
    </citation>
    <scope>NUCLEOTIDE SEQUENCE [LARGE SCALE GENOMIC DNA]</scope>
    <source>
        <strain evidence="5 6">JEL423</strain>
    </source>
</reference>
<evidence type="ECO:0000256" key="4">
    <source>
        <dbReference type="SAM" id="MobiDB-lite"/>
    </source>
</evidence>
<dbReference type="PANTHER" id="PTHR24171:SF8">
    <property type="entry name" value="BRCA1-ASSOCIATED RING DOMAIN PROTEIN 1"/>
    <property type="match status" value="1"/>
</dbReference>
<dbReference type="Proteomes" id="UP000077115">
    <property type="component" value="Unassembled WGS sequence"/>
</dbReference>
<feature type="region of interest" description="Disordered" evidence="4">
    <location>
        <begin position="1460"/>
        <end position="1488"/>
    </location>
</feature>
<feature type="compositionally biased region" description="Basic and acidic residues" evidence="4">
    <location>
        <begin position="1131"/>
        <end position="1140"/>
    </location>
</feature>
<evidence type="ECO:0000313" key="6">
    <source>
        <dbReference type="Proteomes" id="UP000077115"/>
    </source>
</evidence>
<reference evidence="5 6" key="1">
    <citation type="submission" date="2006-10" db="EMBL/GenBank/DDBJ databases">
        <title>The Genome Sequence of Batrachochytrium dendrobatidis JEL423.</title>
        <authorList>
            <consortium name="The Broad Institute Genome Sequencing Platform"/>
            <person name="Birren B."/>
            <person name="Lander E."/>
            <person name="Galagan J."/>
            <person name="Cuomo C."/>
            <person name="Devon K."/>
            <person name="Jaffe D."/>
            <person name="Butler J."/>
            <person name="Alvarez P."/>
            <person name="Gnerre S."/>
            <person name="Grabherr M."/>
            <person name="Kleber M."/>
            <person name="Mauceli E."/>
            <person name="Brockman W."/>
            <person name="Young S."/>
            <person name="LaButti K."/>
            <person name="Sykes S."/>
            <person name="DeCaprio D."/>
            <person name="Crawford M."/>
            <person name="Koehrsen M."/>
            <person name="Engels R."/>
            <person name="Montgomery P."/>
            <person name="Pearson M."/>
            <person name="Howarth C."/>
            <person name="Larson L."/>
            <person name="White J."/>
            <person name="O'Leary S."/>
            <person name="Kodira C."/>
            <person name="Zeng Q."/>
            <person name="Yandava C."/>
            <person name="Alvarado L."/>
            <person name="Longcore J."/>
            <person name="James T."/>
        </authorList>
    </citation>
    <scope>NUCLEOTIDE SEQUENCE [LARGE SCALE GENOMIC DNA]</scope>
    <source>
        <strain evidence="5 6">JEL423</strain>
    </source>
</reference>
<feature type="repeat" description="ANK" evidence="3">
    <location>
        <begin position="573"/>
        <end position="605"/>
    </location>
</feature>
<feature type="compositionally biased region" description="Polar residues" evidence="4">
    <location>
        <begin position="1142"/>
        <end position="1156"/>
    </location>
</feature>
<feature type="region of interest" description="Disordered" evidence="4">
    <location>
        <begin position="45"/>
        <end position="78"/>
    </location>
</feature>
<sequence length="1935" mass="209266">MNRHEDRPFGLDGQYSNPQFCSQTSLSSRAQPLLSSTTASNATVLNISDTSEPLNSKISNRPSSPQKNPSSTCASRSLVSDPVAVVSTDSTMNSDLSHSITDNVDCKNQLESCTQPSISIASPKTLTPTCHPTPIAASSMTKQQAESQSLHQPQQTQYLSRTPQSKHIFDISLHTSSSPLTDLSMTARSTSLSPLSDVPVEHTRLSPQSSNISEVDMGEPSVVDRSYRDSSHFAYQDHVKLMLPSKPQSKQRAKSEGDDADPSIIPTNLDPFNASDNPSAFAHSKTHNKRIDRSSSECNDSDSSSNTHRRHSHTNSGSKTNKNGDGTLALRGSKPTKPRHKKKIKEWERVQAERYLELQRRNAAASANHSQMSNNLNHGENATRESKHGKHKFDNNLSVNASLDSKLLGPLSSGIYKSCTLPYTTNTDGSTNTPRIFTQLASASTTINESSATSTPTFPTRNSLNFKRSSIATDAAHYDLDESGGVTLPDRKRPIPIATINTADRSGRTLLFKYTTRNDVATCTSLLRAGIHLHHTDHAGYTAFHEACLEGHTEIVSLMLSFGAKIDAPGGSEGDTPLHDAISNGHTGVVDMLLRNGANISSVNRAGQTPMEFASACRVDITNAISAERTEIYDMIKKQSKSVQHFDDGDTELWETPKLKRLMSDQIKLNDIIRLLNIWQDMTFRVVQRDTSGQTLLHHACASGNLDEICRLLMYGSDIDAADNSGWTPLHDSALAGHTECVKVLLQYGADLGESGGENGVDTPLHEAAVNCHVDVVRVLLEYGSDPTRKDTNGQTLLDLCRAKSETCHTDDMKVDNDDIEKRRQQVTELLSRPKSEWLPYTLPEFYRHLVGTLEESDYIDQSHHAIKPGCHSAKSAIYPLSTTSLDYDTGQQGMTPTSSTTSHAHHGDLRRSSVTSNSGEDRNFLNGLPASSSQASYRFAWGGLDPQSGPFESTREEKKFKALWKTIAKEEGGDTVLSGGEGGEKNDYIANSSDTNVRRKKRGSGHSTFSRAGAEGRRRSHEQFDQTHTYSESIVSDDSRGLSKPRNLSKRNRQRMSSSDALESDEDERASDLSNQPSRFKSRNIDLDGSGNGLKRKSGAKSADTDTTKRNQANLIAGKDFNSKKSRLGNKRDGSERSGAKLNTSGTYFTQGSDDGSSHDKSVLSGKHLPHSTDVESKSSLRTTSTSVDDTCHTGNISSDSVHHSKNRLSDVNHGHIINAKQDSYTMPDHKSSGKSSFSTNISKHDSDISRDSTVEYSTVLSRTKRPASSKETAGLDALGKSVPVSSTRLSPTDTTKFIKRQYKSNKEMDSDHESDRQGIKGMSEREQSLAIGFFGDDDSNQSDSSRYTSKKVTDHTADTSPSLPFTSVPAFSNAKSSRPLSAGKPLIGDGSVSVQGGLTTPSKPPLIPKPTLTSIPSASTITSISTPATMSLTPIAITPAVTKIKKKKKTWLGISGYQRAGTQSSGSGDDAGTSGSCGGNNQPASENGLVAVDEDIPKLGQNDTKTLAVSVAPDTKSTSVCSTVDTNSGLSPTTRSTDLIVKAEPASLATLKPLKTDAPTIQQPVPTSSIPNVSASAEVTNTNGCISDVTEPAKQFGSLPGLSTSTKVIPTDNSDITFKSSSLHVPGLAVEKTIVEPQQQPITLAQRKQAKQKLRQQAWMESETGMNKTHAVSTVPATISSNPERAAIIKGLYKAHCLPLYTLNSQLRNSPTENPVALQEIHSIESEIYLVDLQLALFLGLKSGRALLDTYPNLSRRVASMAEKTALEQSPVSECIYSCMAHCSPSSVKWVKTIIRSDGKTALKVSDLDIHLIDLHSCLQVVPLVKKLCEVFESKLSGGFVDGVDTRLVVVDIVLGKNGTTVGSGRAKLMSSNAAKGSKDGSVMPSQPLAHAHGRTESDERLHCNDHQARFETKTIPSGSTSKYVHKLKRSTG</sequence>
<feature type="compositionally biased region" description="Low complexity" evidence="4">
    <location>
        <begin position="296"/>
        <end position="306"/>
    </location>
</feature>
<dbReference type="Pfam" id="PF12796">
    <property type="entry name" value="Ank_2"/>
    <property type="match status" value="2"/>
</dbReference>
<dbReference type="Gene3D" id="1.25.40.20">
    <property type="entry name" value="Ankyrin repeat-containing domain"/>
    <property type="match status" value="2"/>
</dbReference>
<evidence type="ECO:0000256" key="3">
    <source>
        <dbReference type="PROSITE-ProRule" id="PRU00023"/>
    </source>
</evidence>
<feature type="region of interest" description="Disordered" evidence="4">
    <location>
        <begin position="1284"/>
        <end position="1321"/>
    </location>
</feature>
<evidence type="ECO:0000256" key="2">
    <source>
        <dbReference type="ARBA" id="ARBA00023043"/>
    </source>
</evidence>
<dbReference type="eggNOG" id="KOG0504">
    <property type="taxonomic scope" value="Eukaryota"/>
</dbReference>
<feature type="repeat" description="ANK" evidence="3">
    <location>
        <begin position="760"/>
        <end position="792"/>
    </location>
</feature>
<feature type="region of interest" description="Disordered" evidence="4">
    <location>
        <begin position="1224"/>
        <end position="1253"/>
    </location>
</feature>
<proteinExistence type="predicted"/>
<feature type="compositionally biased region" description="Polar residues" evidence="4">
    <location>
        <begin position="365"/>
        <end position="380"/>
    </location>
</feature>
<feature type="region of interest" description="Disordered" evidence="4">
    <location>
        <begin position="362"/>
        <end position="388"/>
    </location>
</feature>
<dbReference type="STRING" id="403673.A0A177WVS6"/>
<feature type="compositionally biased region" description="Basic residues" evidence="4">
    <location>
        <begin position="334"/>
        <end position="344"/>
    </location>
</feature>
<dbReference type="EMBL" id="DS022311">
    <property type="protein sequence ID" value="OAJ43982.1"/>
    <property type="molecule type" value="Genomic_DNA"/>
</dbReference>
<keyword evidence="1" id="KW-0677">Repeat</keyword>
<feature type="region of interest" description="Disordered" evidence="4">
    <location>
        <begin position="192"/>
        <end position="223"/>
    </location>
</feature>
<name>A0A177WVS6_BATDL</name>
<feature type="compositionally biased region" description="Polar residues" evidence="4">
    <location>
        <begin position="1394"/>
        <end position="1403"/>
    </location>
</feature>
<feature type="repeat" description="ANK" evidence="3">
    <location>
        <begin position="539"/>
        <end position="571"/>
    </location>
</feature>
<feature type="region of interest" description="Disordered" evidence="4">
    <location>
        <begin position="239"/>
        <end position="344"/>
    </location>
</feature>